<evidence type="ECO:0000256" key="5">
    <source>
        <dbReference type="SAM" id="Phobius"/>
    </source>
</evidence>
<feature type="transmembrane region" description="Helical" evidence="5">
    <location>
        <begin position="296"/>
        <end position="319"/>
    </location>
</feature>
<dbReference type="STRING" id="1231391.GCA_000308195_03304"/>
<evidence type="ECO:0000256" key="1">
    <source>
        <dbReference type="ARBA" id="ARBA00022692"/>
    </source>
</evidence>
<feature type="transmembrane region" description="Helical" evidence="5">
    <location>
        <begin position="234"/>
        <end position="260"/>
    </location>
</feature>
<dbReference type="InterPro" id="IPR052528">
    <property type="entry name" value="Sugar_transport-like"/>
</dbReference>
<dbReference type="Gene3D" id="1.20.1250.20">
    <property type="entry name" value="MFS general substrate transporter like domains"/>
    <property type="match status" value="1"/>
</dbReference>
<dbReference type="PANTHER" id="PTHR23526">
    <property type="entry name" value="INTEGRAL MEMBRANE TRANSPORT PROTEIN-RELATED"/>
    <property type="match status" value="1"/>
</dbReference>
<feature type="transmembrane region" description="Helical" evidence="5">
    <location>
        <begin position="33"/>
        <end position="60"/>
    </location>
</feature>
<dbReference type="Proteomes" id="UP000246145">
    <property type="component" value="Unassembled WGS sequence"/>
</dbReference>
<dbReference type="RefSeq" id="WP_017525656.1">
    <property type="nucleotide sequence ID" value="NZ_JACCEX010000007.1"/>
</dbReference>
<dbReference type="PROSITE" id="PS50850">
    <property type="entry name" value="MFS"/>
    <property type="match status" value="1"/>
</dbReference>
<dbReference type="Pfam" id="PF07690">
    <property type="entry name" value="MFS_1"/>
    <property type="match status" value="1"/>
</dbReference>
<feature type="transmembrane region" description="Helical" evidence="5">
    <location>
        <begin position="272"/>
        <end position="290"/>
    </location>
</feature>
<evidence type="ECO:0000256" key="3">
    <source>
        <dbReference type="ARBA" id="ARBA00023136"/>
    </source>
</evidence>
<evidence type="ECO:0000313" key="8">
    <source>
        <dbReference type="Proteomes" id="UP000246145"/>
    </source>
</evidence>
<dbReference type="AlphaFoldDB" id="A0A2U1CII9"/>
<sequence length="409" mass="42794">MNPVLVVYLTVTLSVLNQIGLKGSKVLMALYALHFGAGPIAIGVLAATYACVPLLVAVYAGRVSDRVGVRPPMIMGSFGMGLGLAIPLLYPALPALYLGAAILGTSNIFFHVATHNLVGAMGDKQARTKNFSTFSLGSSISGFLGPVLVGWQIDNAGYANALALLAGIVLIPGALLCVYGRLVPPRGAGAKEHAAGGVKDLLANGALRNTLITSGLILTGIDLFNFYMPIHGRAIGLTASFIGIVIGMQAAAAFIVRLALPSLARRFTEKRVLTYCLLMAGLTYFLFPLLQQPVLLATVSFILGLALGCGQPLSIILTYNYSPPGRAGEALGMRLTVNKFIQIVVPLVFGSMGAAFGVFPIFWSNAALLLAGGWLNTLYDKRRQIDLADQAAAAQSESGRPPAAEDPPA</sequence>
<protein>
    <submittedName>
        <fullName evidence="7">Putative MFS family arabinose efflux permease</fullName>
    </submittedName>
</protein>
<feature type="region of interest" description="Disordered" evidence="4">
    <location>
        <begin position="390"/>
        <end position="409"/>
    </location>
</feature>
<evidence type="ECO:0000256" key="2">
    <source>
        <dbReference type="ARBA" id="ARBA00022989"/>
    </source>
</evidence>
<reference evidence="7 8" key="1">
    <citation type="submission" date="2018-04" db="EMBL/GenBank/DDBJ databases">
        <title>Genomic Encyclopedia of Type Strains, Phase IV (KMG-IV): sequencing the most valuable type-strain genomes for metagenomic binning, comparative biology and taxonomic classification.</title>
        <authorList>
            <person name="Goeker M."/>
        </authorList>
    </citation>
    <scope>NUCLEOTIDE SEQUENCE [LARGE SCALE GENOMIC DNA]</scope>
    <source>
        <strain evidence="7 8">DSM 10065</strain>
    </source>
</reference>
<proteinExistence type="predicted"/>
<dbReference type="PANTHER" id="PTHR23526:SF4">
    <property type="entry name" value="INTEGRAL MEMBRANE TRANSPORT PROTEIN"/>
    <property type="match status" value="1"/>
</dbReference>
<feature type="transmembrane region" description="Helical" evidence="5">
    <location>
        <begin position="209"/>
        <end position="228"/>
    </location>
</feature>
<feature type="transmembrane region" description="Helical" evidence="5">
    <location>
        <begin position="157"/>
        <end position="179"/>
    </location>
</feature>
<evidence type="ECO:0000313" key="7">
    <source>
        <dbReference type="EMBL" id="PVY60805.1"/>
    </source>
</evidence>
<feature type="transmembrane region" description="Helical" evidence="5">
    <location>
        <begin position="340"/>
        <end position="363"/>
    </location>
</feature>
<feature type="transmembrane region" description="Helical" evidence="5">
    <location>
        <begin position="72"/>
        <end position="90"/>
    </location>
</feature>
<feature type="transmembrane region" description="Helical" evidence="5">
    <location>
        <begin position="96"/>
        <end position="118"/>
    </location>
</feature>
<keyword evidence="3 5" id="KW-0472">Membrane</keyword>
<comment type="caution">
    <text evidence="7">The sequence shown here is derived from an EMBL/GenBank/DDBJ whole genome shotgun (WGS) entry which is preliminary data.</text>
</comment>
<feature type="transmembrane region" description="Helical" evidence="5">
    <location>
        <begin position="130"/>
        <end position="151"/>
    </location>
</feature>
<dbReference type="InterPro" id="IPR011701">
    <property type="entry name" value="MFS"/>
</dbReference>
<accession>A0A2U1CII9</accession>
<keyword evidence="8" id="KW-1185">Reference proteome</keyword>
<organism evidence="7 8">
    <name type="scientific">Pusillimonas noertemannii</name>
    <dbReference type="NCBI Taxonomy" id="305977"/>
    <lineage>
        <taxon>Bacteria</taxon>
        <taxon>Pseudomonadati</taxon>
        <taxon>Pseudomonadota</taxon>
        <taxon>Betaproteobacteria</taxon>
        <taxon>Burkholderiales</taxon>
        <taxon>Alcaligenaceae</taxon>
        <taxon>Pusillimonas</taxon>
    </lineage>
</organism>
<dbReference type="GO" id="GO:0022857">
    <property type="term" value="F:transmembrane transporter activity"/>
    <property type="evidence" value="ECO:0007669"/>
    <property type="project" value="InterPro"/>
</dbReference>
<dbReference type="EMBL" id="QEKO01000006">
    <property type="protein sequence ID" value="PVY60805.1"/>
    <property type="molecule type" value="Genomic_DNA"/>
</dbReference>
<dbReference type="InterPro" id="IPR036259">
    <property type="entry name" value="MFS_trans_sf"/>
</dbReference>
<keyword evidence="2 5" id="KW-1133">Transmembrane helix</keyword>
<evidence type="ECO:0000256" key="4">
    <source>
        <dbReference type="SAM" id="MobiDB-lite"/>
    </source>
</evidence>
<keyword evidence="1 5" id="KW-0812">Transmembrane</keyword>
<dbReference type="InterPro" id="IPR020846">
    <property type="entry name" value="MFS_dom"/>
</dbReference>
<feature type="domain" description="Major facilitator superfamily (MFS) profile" evidence="6">
    <location>
        <begin position="3"/>
        <end position="384"/>
    </location>
</feature>
<dbReference type="SUPFAM" id="SSF103473">
    <property type="entry name" value="MFS general substrate transporter"/>
    <property type="match status" value="1"/>
</dbReference>
<name>A0A2U1CII9_9BURK</name>
<gene>
    <name evidence="7" type="ORF">C7440_3309</name>
</gene>
<evidence type="ECO:0000259" key="6">
    <source>
        <dbReference type="PROSITE" id="PS50850"/>
    </source>
</evidence>